<dbReference type="AlphaFoldDB" id="A0A0Q3PBA2"/>
<evidence type="ECO:0000313" key="3">
    <source>
        <dbReference type="Proteomes" id="UP000051836"/>
    </source>
</evidence>
<evidence type="ECO:0000313" key="2">
    <source>
        <dbReference type="EMBL" id="KQK73516.1"/>
    </source>
</evidence>
<dbReference type="EMBL" id="LMAW01003194">
    <property type="protein sequence ID" value="KQK73516.1"/>
    <property type="molecule type" value="Genomic_DNA"/>
</dbReference>
<name>A0A0Q3PBA2_AMAAE</name>
<keyword evidence="3" id="KW-1185">Reference proteome</keyword>
<reference evidence="2 3" key="1">
    <citation type="submission" date="2015-10" db="EMBL/GenBank/DDBJ databases">
        <authorList>
            <person name="Gilbert D.G."/>
        </authorList>
    </citation>
    <scope>NUCLEOTIDE SEQUENCE [LARGE SCALE GENOMIC DNA]</scope>
    <source>
        <strain evidence="2">FVVF132</strain>
    </source>
</reference>
<sequence>MKDTVLQPQATKQPLKPGLRLRLLWPARNGLAKMQTATSQNRKEPALDPKGLLSLLSISHNFQYKDPLLILLWELQALQRSLDARQVEQEPEESSGSPLEFRHPREELRELIQGN</sequence>
<proteinExistence type="predicted"/>
<protein>
    <submittedName>
        <fullName evidence="2">Uncharacterized protein</fullName>
    </submittedName>
</protein>
<gene>
    <name evidence="2" type="ORF">AAES_166439</name>
</gene>
<feature type="compositionally biased region" description="Basic and acidic residues" evidence="1">
    <location>
        <begin position="100"/>
        <end position="115"/>
    </location>
</feature>
<evidence type="ECO:0000256" key="1">
    <source>
        <dbReference type="SAM" id="MobiDB-lite"/>
    </source>
</evidence>
<dbReference type="Proteomes" id="UP000051836">
    <property type="component" value="Unassembled WGS sequence"/>
</dbReference>
<organism evidence="2 3">
    <name type="scientific">Amazona aestiva</name>
    <name type="common">Blue-fronted Amazon parrot</name>
    <dbReference type="NCBI Taxonomy" id="12930"/>
    <lineage>
        <taxon>Eukaryota</taxon>
        <taxon>Metazoa</taxon>
        <taxon>Chordata</taxon>
        <taxon>Craniata</taxon>
        <taxon>Vertebrata</taxon>
        <taxon>Euteleostomi</taxon>
        <taxon>Archelosauria</taxon>
        <taxon>Archosauria</taxon>
        <taxon>Dinosauria</taxon>
        <taxon>Saurischia</taxon>
        <taxon>Theropoda</taxon>
        <taxon>Coelurosauria</taxon>
        <taxon>Aves</taxon>
        <taxon>Neognathae</taxon>
        <taxon>Neoaves</taxon>
        <taxon>Telluraves</taxon>
        <taxon>Australaves</taxon>
        <taxon>Psittaciformes</taxon>
        <taxon>Psittacidae</taxon>
        <taxon>Amazona</taxon>
    </lineage>
</organism>
<comment type="caution">
    <text evidence="2">The sequence shown here is derived from an EMBL/GenBank/DDBJ whole genome shotgun (WGS) entry which is preliminary data.</text>
</comment>
<accession>A0A0Q3PBA2</accession>
<feature type="region of interest" description="Disordered" evidence="1">
    <location>
        <begin position="83"/>
        <end position="115"/>
    </location>
</feature>